<evidence type="ECO:0008006" key="3">
    <source>
        <dbReference type="Google" id="ProtNLM"/>
    </source>
</evidence>
<sequence length="137" mass="15206">MASLKDLIRKAQDIRHQDDVEIPEWVPGARFRVTGLPSGDWEAYQNSLTKMTRKDSADSIEMSVKSRKAEIVAKALRDQETGELVFPDLREGIAILSKRSAGIVGGLFDLCRHLSDDNKDFTVRVQEAEAGFGDGQS</sequence>
<protein>
    <recommendedName>
        <fullName evidence="3">Tail assembly chaperone</fullName>
    </recommendedName>
</protein>
<gene>
    <name evidence="1" type="ORF">SEA_CHYMERA_15</name>
</gene>
<dbReference type="EMBL" id="KU958700">
    <property type="protein sequence ID" value="AMS01574.1"/>
    <property type="molecule type" value="Genomic_DNA"/>
</dbReference>
<keyword evidence="2" id="KW-1185">Reference proteome</keyword>
<evidence type="ECO:0000313" key="2">
    <source>
        <dbReference type="Proteomes" id="UP000223789"/>
    </source>
</evidence>
<dbReference type="Proteomes" id="UP000223789">
    <property type="component" value="Segment"/>
</dbReference>
<dbReference type="Gene3D" id="3.30.2220.20">
    <property type="entry name" value="Phage tail assembly chaperone gp13-like"/>
    <property type="match status" value="1"/>
</dbReference>
<proteinExistence type="predicted"/>
<reference evidence="1 2" key="1">
    <citation type="submission" date="2016-03" db="EMBL/GenBank/DDBJ databases">
        <authorList>
            <person name="Ploux O."/>
        </authorList>
    </citation>
    <scope>NUCLEOTIDE SEQUENCE [LARGE SCALE GENOMIC DNA]</scope>
</reference>
<dbReference type="InterPro" id="IPR038556">
    <property type="entry name" value="TAC_Gp13-like_sf"/>
</dbReference>
<name>A0A142K641_9CAUD</name>
<evidence type="ECO:0000313" key="1">
    <source>
        <dbReference type="EMBL" id="AMS01574.1"/>
    </source>
</evidence>
<organism evidence="1 2">
    <name type="scientific">Streptomyces phage Chymera</name>
    <dbReference type="NCBI Taxonomy" id="1821728"/>
    <lineage>
        <taxon>Viruses</taxon>
        <taxon>Duplodnaviria</taxon>
        <taxon>Heunggongvirae</taxon>
        <taxon>Uroviricota</taxon>
        <taxon>Caudoviricetes</taxon>
        <taxon>Chymeravirus</taxon>
        <taxon>Chymeravirus chymera</taxon>
    </lineage>
</organism>
<accession>A0A142K641</accession>